<reference evidence="2" key="2">
    <citation type="submission" date="2021-04" db="EMBL/GenBank/DDBJ databases">
        <authorList>
            <person name="Gilroy R."/>
        </authorList>
    </citation>
    <scope>NUCLEOTIDE SEQUENCE</scope>
    <source>
        <strain evidence="2">1068</strain>
    </source>
</reference>
<evidence type="ECO:0000313" key="2">
    <source>
        <dbReference type="EMBL" id="HIZ65723.1"/>
    </source>
</evidence>
<evidence type="ECO:0000256" key="1">
    <source>
        <dbReference type="SAM" id="SignalP"/>
    </source>
</evidence>
<protein>
    <recommendedName>
        <fullName evidence="4">Lipoprotein</fullName>
    </recommendedName>
</protein>
<gene>
    <name evidence="2" type="ORF">H9809_07480</name>
</gene>
<feature type="chain" id="PRO_5038586232" description="Lipoprotein" evidence="1">
    <location>
        <begin position="25"/>
        <end position="280"/>
    </location>
</feature>
<name>A0A9D2JT38_9FIRM</name>
<evidence type="ECO:0008006" key="4">
    <source>
        <dbReference type="Google" id="ProtNLM"/>
    </source>
</evidence>
<keyword evidence="1" id="KW-0732">Signal</keyword>
<dbReference type="Pfam" id="PF20316">
    <property type="entry name" value="DUF6612"/>
    <property type="match status" value="1"/>
</dbReference>
<dbReference type="Proteomes" id="UP000824056">
    <property type="component" value="Unassembled WGS sequence"/>
</dbReference>
<dbReference type="PROSITE" id="PS51257">
    <property type="entry name" value="PROKAR_LIPOPROTEIN"/>
    <property type="match status" value="1"/>
</dbReference>
<dbReference type="AlphaFoldDB" id="A0A9D2JT38"/>
<dbReference type="InterPro" id="IPR046720">
    <property type="entry name" value="DUF6612"/>
</dbReference>
<feature type="signal peptide" evidence="1">
    <location>
        <begin position="1"/>
        <end position="24"/>
    </location>
</feature>
<reference evidence="2" key="1">
    <citation type="journal article" date="2021" name="PeerJ">
        <title>Extensive microbial diversity within the chicken gut microbiome revealed by metagenomics and culture.</title>
        <authorList>
            <person name="Gilroy R."/>
            <person name="Ravi A."/>
            <person name="Getino M."/>
            <person name="Pursley I."/>
            <person name="Horton D.L."/>
            <person name="Alikhan N.F."/>
            <person name="Baker D."/>
            <person name="Gharbi K."/>
            <person name="Hall N."/>
            <person name="Watson M."/>
            <person name="Adriaenssens E.M."/>
            <person name="Foster-Nyarko E."/>
            <person name="Jarju S."/>
            <person name="Secka A."/>
            <person name="Antonio M."/>
            <person name="Oren A."/>
            <person name="Chaudhuri R.R."/>
            <person name="La Ragione R."/>
            <person name="Hildebrand F."/>
            <person name="Pallen M.J."/>
        </authorList>
    </citation>
    <scope>NUCLEOTIDE SEQUENCE</scope>
    <source>
        <strain evidence="2">1068</strain>
    </source>
</reference>
<accession>A0A9D2JT38</accession>
<sequence length="280" mass="30653">MRKFKKWTAAALSLMLLGSLTACQKDEAEKAGQEGAAKAEDTAKELDPLELYTQASEKSRELQDMEMTIDMQMKLMQGEESLDIGSKMDMKIKGNGTDTMEYYTDSVTTLMEQEISSTMFYKDGYYYMDTMGQKYKYAYDVQQLMEQVEESISASAPEISGIQNIAAEEKDGTTILTFDVDPSQMNAYVENALGALGDASQTGSVEIQKVSGTCTVGSEGYFTTTDLNMSFSMDIQGTAVDVEATAASSISNVGDQVTISYPEDLNEYTEVDASLVNPEA</sequence>
<comment type="caution">
    <text evidence="2">The sequence shown here is derived from an EMBL/GenBank/DDBJ whole genome shotgun (WGS) entry which is preliminary data.</text>
</comment>
<dbReference type="EMBL" id="DXBG01000174">
    <property type="protein sequence ID" value="HIZ65723.1"/>
    <property type="molecule type" value="Genomic_DNA"/>
</dbReference>
<proteinExistence type="predicted"/>
<organism evidence="2 3">
    <name type="scientific">Candidatus Blautia pullicola</name>
    <dbReference type="NCBI Taxonomy" id="2838498"/>
    <lineage>
        <taxon>Bacteria</taxon>
        <taxon>Bacillati</taxon>
        <taxon>Bacillota</taxon>
        <taxon>Clostridia</taxon>
        <taxon>Lachnospirales</taxon>
        <taxon>Lachnospiraceae</taxon>
        <taxon>Blautia</taxon>
    </lineage>
</organism>
<evidence type="ECO:0000313" key="3">
    <source>
        <dbReference type="Proteomes" id="UP000824056"/>
    </source>
</evidence>